<evidence type="ECO:0000313" key="3">
    <source>
        <dbReference type="EMBL" id="CAE0419068.1"/>
    </source>
</evidence>
<protein>
    <recommendedName>
        <fullName evidence="2">PTM/DIR17-like Tudor domain-containing protein</fullName>
    </recommendedName>
</protein>
<feature type="region of interest" description="Disordered" evidence="1">
    <location>
        <begin position="39"/>
        <end position="108"/>
    </location>
</feature>
<dbReference type="AlphaFoldDB" id="A0A7S3LDQ4"/>
<proteinExistence type="predicted"/>
<dbReference type="InterPro" id="IPR047365">
    <property type="entry name" value="Tudor_AtPTM-like"/>
</dbReference>
<dbReference type="Pfam" id="PF21743">
    <property type="entry name" value="PTM_DIR17_Tudor"/>
    <property type="match status" value="2"/>
</dbReference>
<feature type="compositionally biased region" description="Polar residues" evidence="1">
    <location>
        <begin position="303"/>
        <end position="313"/>
    </location>
</feature>
<sequence length="384" mass="44211">MATEQSETHPFQAKDGLFYETYLQVREANVQVNNIRLAELGLNKPPPWKKPSPNSHPRQSKKARKSTVKTEPPRRSTRQVPVISDASVDNDVISKPPPKKKQKKVQTKKVKDDWESVAAEIRREHAKNVDNTWFQQFERYWKSRLSDGAYKQILRQVRKLYNAEGISYIQWPADVCFHKDQSVDMSTDFEALHQLAHEYERKYGRDLGNGWLLRIPIRKLCAFQRYYFEKELGASLQPQPAFPIGTMLHKSFPPHGTFVGRIKSFDGVLYRIHYPEDGDEEDIYEDELFTLLGVSPPDHSSPDTETQQSAESSKQNEEANTVEPLKPRYTVGTTFAKVFPGHGTFMGQIESFDGVHYHVVYPRDGDQEDLTEAELDELKILSKG</sequence>
<name>A0A7S3LDQ4_9STRA</name>
<feature type="compositionally biased region" description="Basic residues" evidence="1">
    <location>
        <begin position="97"/>
        <end position="108"/>
    </location>
</feature>
<feature type="compositionally biased region" description="Basic residues" evidence="1">
    <location>
        <begin position="58"/>
        <end position="67"/>
    </location>
</feature>
<feature type="domain" description="PTM/DIR17-like Tudor" evidence="2">
    <location>
        <begin position="332"/>
        <end position="377"/>
    </location>
</feature>
<evidence type="ECO:0000256" key="1">
    <source>
        <dbReference type="SAM" id="MobiDB-lite"/>
    </source>
</evidence>
<reference evidence="3" key="1">
    <citation type="submission" date="2021-01" db="EMBL/GenBank/DDBJ databases">
        <authorList>
            <person name="Corre E."/>
            <person name="Pelletier E."/>
            <person name="Niang G."/>
            <person name="Scheremetjew M."/>
            <person name="Finn R."/>
            <person name="Kale V."/>
            <person name="Holt S."/>
            <person name="Cochrane G."/>
            <person name="Meng A."/>
            <person name="Brown T."/>
            <person name="Cohen L."/>
        </authorList>
    </citation>
    <scope>NUCLEOTIDE SEQUENCE</scope>
    <source>
        <strain evidence="3">CCMP127</strain>
    </source>
</reference>
<dbReference type="EMBL" id="HBIM01021332">
    <property type="protein sequence ID" value="CAE0419068.1"/>
    <property type="molecule type" value="Transcribed_RNA"/>
</dbReference>
<evidence type="ECO:0000259" key="2">
    <source>
        <dbReference type="Pfam" id="PF21743"/>
    </source>
</evidence>
<accession>A0A7S3LDQ4</accession>
<feature type="region of interest" description="Disordered" evidence="1">
    <location>
        <begin position="294"/>
        <end position="326"/>
    </location>
</feature>
<organism evidence="3">
    <name type="scientific">Amphora coffeiformis</name>
    <dbReference type="NCBI Taxonomy" id="265554"/>
    <lineage>
        <taxon>Eukaryota</taxon>
        <taxon>Sar</taxon>
        <taxon>Stramenopiles</taxon>
        <taxon>Ochrophyta</taxon>
        <taxon>Bacillariophyta</taxon>
        <taxon>Bacillariophyceae</taxon>
        <taxon>Bacillariophycidae</taxon>
        <taxon>Thalassiophysales</taxon>
        <taxon>Catenulaceae</taxon>
        <taxon>Amphora</taxon>
    </lineage>
</organism>
<gene>
    <name evidence="3" type="ORF">ACOF00016_LOCUS15927</name>
</gene>
<feature type="domain" description="PTM/DIR17-like Tudor" evidence="2">
    <location>
        <begin position="247"/>
        <end position="291"/>
    </location>
</feature>